<accession>A0A812VEK4</accession>
<dbReference type="OrthoDB" id="10445286at2759"/>
<evidence type="ECO:0000256" key="1">
    <source>
        <dbReference type="SAM" id="MobiDB-lite"/>
    </source>
</evidence>
<dbReference type="EMBL" id="CAJNDS010002841">
    <property type="protein sequence ID" value="CAE7615498.1"/>
    <property type="molecule type" value="Genomic_DNA"/>
</dbReference>
<comment type="caution">
    <text evidence="2">The sequence shown here is derived from an EMBL/GenBank/DDBJ whole genome shotgun (WGS) entry which is preliminary data.</text>
</comment>
<sequence>MHGADADAVQESGRLLSACVGFLRAWRRRPTFGWFMDFWGVISSNAMATSGHEDPFATRMSSQGCCAEELRARKLLEDQSVGYDQMCVGWKQCILAMQDEIKLPTTLCPSLLKVDQALKAMEKGPTLLESLHKAKIPESGKGKDEKGTKGKGTGKEPEKPYMVGSEVVAGIELMPTCWGMRLDKVEDKPGQPHLEAGSTITAIDGQAAEKQKQRQRDQEAIHMVVRQSLERLRLEEEERLAWQAYEQQMQAYMQQFAMQQVMYANQQMQQPTECWGGCGGCGGCGCGCGCGGIPYGQPMPLWMSAFRPCTYYVG</sequence>
<dbReference type="Proteomes" id="UP000604046">
    <property type="component" value="Unassembled WGS sequence"/>
</dbReference>
<proteinExistence type="predicted"/>
<protein>
    <submittedName>
        <fullName evidence="2">Upf1 protein</fullName>
    </submittedName>
</protein>
<evidence type="ECO:0000313" key="3">
    <source>
        <dbReference type="Proteomes" id="UP000604046"/>
    </source>
</evidence>
<gene>
    <name evidence="2" type="primary">Upf1</name>
    <name evidence="2" type="ORF">SNAT2548_LOCUS34988</name>
</gene>
<reference evidence="2" key="1">
    <citation type="submission" date="2021-02" db="EMBL/GenBank/DDBJ databases">
        <authorList>
            <person name="Dougan E. K."/>
            <person name="Rhodes N."/>
            <person name="Thang M."/>
            <person name="Chan C."/>
        </authorList>
    </citation>
    <scope>NUCLEOTIDE SEQUENCE</scope>
</reference>
<evidence type="ECO:0000313" key="2">
    <source>
        <dbReference type="EMBL" id="CAE7615498.1"/>
    </source>
</evidence>
<name>A0A812VEK4_9DINO</name>
<keyword evidence="3" id="KW-1185">Reference proteome</keyword>
<organism evidence="2 3">
    <name type="scientific">Symbiodinium natans</name>
    <dbReference type="NCBI Taxonomy" id="878477"/>
    <lineage>
        <taxon>Eukaryota</taxon>
        <taxon>Sar</taxon>
        <taxon>Alveolata</taxon>
        <taxon>Dinophyceae</taxon>
        <taxon>Suessiales</taxon>
        <taxon>Symbiodiniaceae</taxon>
        <taxon>Symbiodinium</taxon>
    </lineage>
</organism>
<feature type="non-terminal residue" evidence="2">
    <location>
        <position position="1"/>
    </location>
</feature>
<feature type="compositionally biased region" description="Basic and acidic residues" evidence="1">
    <location>
        <begin position="131"/>
        <end position="159"/>
    </location>
</feature>
<feature type="region of interest" description="Disordered" evidence="1">
    <location>
        <begin position="131"/>
        <end position="160"/>
    </location>
</feature>
<dbReference type="AlphaFoldDB" id="A0A812VEK4"/>